<dbReference type="STRING" id="391936.S7S_00300"/>
<protein>
    <submittedName>
        <fullName evidence="2">Transcriptional regulator</fullName>
    </submittedName>
</protein>
<name>A0A0B4XEQ2_9GAMM</name>
<dbReference type="EMBL" id="CP004387">
    <property type="protein sequence ID" value="AJD46484.1"/>
    <property type="molecule type" value="Genomic_DNA"/>
</dbReference>
<dbReference type="InterPro" id="IPR010982">
    <property type="entry name" value="Lambda_DNA-bd_dom_sf"/>
</dbReference>
<reference evidence="2 3" key="1">
    <citation type="journal article" date="2012" name="J. Bacteriol.">
        <title>Genome sequence of an alkane-degrading bacterium, Alcanivorax pacificus type strain W11-5, isolated from deep sea sediment.</title>
        <authorList>
            <person name="Lai Q."/>
            <person name="Shao Z."/>
        </authorList>
    </citation>
    <scope>NUCLEOTIDE SEQUENCE [LARGE SCALE GENOMIC DNA]</scope>
    <source>
        <strain evidence="2 3">W11-5</strain>
    </source>
</reference>
<dbReference type="KEGG" id="apac:S7S_00300"/>
<dbReference type="InterPro" id="IPR001387">
    <property type="entry name" value="Cro/C1-type_HTH"/>
</dbReference>
<dbReference type="RefSeq" id="WP_008734286.1">
    <property type="nucleotide sequence ID" value="NZ_CP004387.1"/>
</dbReference>
<gene>
    <name evidence="2" type="ORF">S7S_00300</name>
</gene>
<dbReference type="PROSITE" id="PS50943">
    <property type="entry name" value="HTH_CROC1"/>
    <property type="match status" value="1"/>
</dbReference>
<dbReference type="GO" id="GO:0003677">
    <property type="term" value="F:DNA binding"/>
    <property type="evidence" value="ECO:0007669"/>
    <property type="project" value="InterPro"/>
</dbReference>
<dbReference type="CDD" id="cd00093">
    <property type="entry name" value="HTH_XRE"/>
    <property type="match status" value="1"/>
</dbReference>
<proteinExistence type="predicted"/>
<dbReference type="Proteomes" id="UP000006764">
    <property type="component" value="Chromosome"/>
</dbReference>
<dbReference type="HOGENOM" id="CLU_153788_4_2_6"/>
<evidence type="ECO:0000313" key="3">
    <source>
        <dbReference type="Proteomes" id="UP000006764"/>
    </source>
</evidence>
<evidence type="ECO:0000313" key="2">
    <source>
        <dbReference type="EMBL" id="AJD46484.1"/>
    </source>
</evidence>
<accession>A0A0B4XEQ2</accession>
<dbReference type="Gene3D" id="1.10.260.40">
    <property type="entry name" value="lambda repressor-like DNA-binding domains"/>
    <property type="match status" value="1"/>
</dbReference>
<dbReference type="AlphaFoldDB" id="A0A0B4XEQ2"/>
<evidence type="ECO:0000259" key="1">
    <source>
        <dbReference type="PROSITE" id="PS50943"/>
    </source>
</evidence>
<keyword evidence="3" id="KW-1185">Reference proteome</keyword>
<dbReference type="SUPFAM" id="SSF47413">
    <property type="entry name" value="lambda repressor-like DNA-binding domains"/>
    <property type="match status" value="1"/>
</dbReference>
<dbReference type="OrthoDB" id="199997at2"/>
<dbReference type="Pfam" id="PF13560">
    <property type="entry name" value="HTH_31"/>
    <property type="match status" value="1"/>
</dbReference>
<organism evidence="2 3">
    <name type="scientific">Isoalcanivorax pacificus W11-5</name>
    <dbReference type="NCBI Taxonomy" id="391936"/>
    <lineage>
        <taxon>Bacteria</taxon>
        <taxon>Pseudomonadati</taxon>
        <taxon>Pseudomonadota</taxon>
        <taxon>Gammaproteobacteria</taxon>
        <taxon>Oceanospirillales</taxon>
        <taxon>Alcanivoracaceae</taxon>
        <taxon>Isoalcanivorax</taxon>
    </lineage>
</organism>
<feature type="domain" description="HTH cro/C1-type" evidence="1">
    <location>
        <begin position="18"/>
        <end position="47"/>
    </location>
</feature>
<sequence>MVALLDDADVQQAFATHLRRLRKQAKLSRDALAARSGVPASTIKKFELTGQISFRQLLLLWQSLDDLRRLYALTRHSSDQTEMPSSIDEVLSDDL</sequence>